<dbReference type="EMBL" id="AFVQ02000069">
    <property type="protein sequence ID" value="KLI02897.1"/>
    <property type="molecule type" value="Genomic_DNA"/>
</dbReference>
<evidence type="ECO:0000313" key="4">
    <source>
        <dbReference type="Proteomes" id="UP000035553"/>
    </source>
</evidence>
<evidence type="ECO:0000256" key="1">
    <source>
        <dbReference type="ARBA" id="ARBA00022933"/>
    </source>
</evidence>
<proteinExistence type="predicted"/>
<protein>
    <submittedName>
        <fullName evidence="3">Proline reductase</fullName>
    </submittedName>
</protein>
<sequence>MQLTTAQHLKSEIYVPITPPPVWTPLAKPLSECTVAFCTAGGVHLKSQPRFNLSGDYSFRTIPSETPSSELMVSHGGFDNSDVNKDINSMLPIDRLHELEKEGFIGKVAPVLIGFMGGGGNVQKFKQESGPEIAEILKNEGVDIAVFTGGCGTCHRSATIVERAVESVGISTAIIAALPPIAKQQGAPRITAPHVPIGSNAGEPNNVAMQTAILKDTLTAIEEMTTFGQMKTLPYEYRHNV</sequence>
<dbReference type="RefSeq" id="WP_010025657.1">
    <property type="nucleotide sequence ID" value="NZ_AFVQ02000069.1"/>
</dbReference>
<keyword evidence="1" id="KW-0712">Selenocysteine</keyword>
<reference evidence="3 4" key="1">
    <citation type="journal article" date="2011" name="J. Bacteriol.">
        <title>Draft genome sequence of Sporolactobacillus inulinus strain CASD, an efficient D-lactic acid-producing bacterium with high-concentration lactate tolerance capability.</title>
        <authorList>
            <person name="Yu B."/>
            <person name="Su F."/>
            <person name="Wang L."/>
            <person name="Xu K."/>
            <person name="Zhao B."/>
            <person name="Xu P."/>
        </authorList>
    </citation>
    <scope>NUCLEOTIDE SEQUENCE [LARGE SCALE GENOMIC DNA]</scope>
    <source>
        <strain evidence="3 4">CASD</strain>
    </source>
</reference>
<dbReference type="Pfam" id="PF07355">
    <property type="entry name" value="GRDB"/>
    <property type="match status" value="1"/>
</dbReference>
<dbReference type="InterPro" id="IPR022787">
    <property type="entry name" value="D_pro_red_PrdB"/>
</dbReference>
<dbReference type="Proteomes" id="UP000035553">
    <property type="component" value="Unassembled WGS sequence"/>
</dbReference>
<dbReference type="InterPro" id="IPR010187">
    <property type="entry name" value="Various_sel_PB"/>
</dbReference>
<dbReference type="NCBIfam" id="TIGR04483">
    <property type="entry name" value="D_pro_red_PrdB"/>
    <property type="match status" value="1"/>
</dbReference>
<dbReference type="NCBIfam" id="TIGR01918">
    <property type="entry name" value="various_sel_PB"/>
    <property type="match status" value="1"/>
</dbReference>
<evidence type="ECO:0000313" key="3">
    <source>
        <dbReference type="EMBL" id="KLI02897.1"/>
    </source>
</evidence>
<dbReference type="GO" id="GO:0050002">
    <property type="term" value="F:D-proline reductase activity"/>
    <property type="evidence" value="ECO:0007669"/>
    <property type="project" value="InterPro"/>
</dbReference>
<comment type="caution">
    <text evidence="3">The sequence shown here is derived from an EMBL/GenBank/DDBJ whole genome shotgun (WGS) entry which is preliminary data.</text>
</comment>
<dbReference type="STRING" id="1069536.SINU_05725"/>
<organism evidence="3 4">
    <name type="scientific">Sporolactobacillus inulinus CASD</name>
    <dbReference type="NCBI Taxonomy" id="1069536"/>
    <lineage>
        <taxon>Bacteria</taxon>
        <taxon>Bacillati</taxon>
        <taxon>Bacillota</taxon>
        <taxon>Bacilli</taxon>
        <taxon>Bacillales</taxon>
        <taxon>Sporolactobacillaceae</taxon>
        <taxon>Sporolactobacillus</taxon>
    </lineage>
</organism>
<gene>
    <name evidence="3" type="ORF">SINU_05725</name>
</gene>
<name>A0A0U1QQ05_9BACL</name>
<dbReference type="OrthoDB" id="1550957at2"/>
<accession>A0A0U1QQ05</accession>
<evidence type="ECO:0000256" key="2">
    <source>
        <dbReference type="ARBA" id="ARBA00023002"/>
    </source>
</evidence>
<keyword evidence="4" id="KW-1185">Reference proteome</keyword>
<dbReference type="AlphaFoldDB" id="A0A0U1QQ05"/>
<keyword evidence="2" id="KW-0560">Oxidoreductase</keyword>